<dbReference type="InterPro" id="IPR001810">
    <property type="entry name" value="F-box_dom"/>
</dbReference>
<proteinExistence type="predicted"/>
<dbReference type="Pfam" id="PF12937">
    <property type="entry name" value="F-box-like"/>
    <property type="match status" value="1"/>
</dbReference>
<dbReference type="SUPFAM" id="SSF81383">
    <property type="entry name" value="F-box domain"/>
    <property type="match status" value="1"/>
</dbReference>
<dbReference type="InterPro" id="IPR036047">
    <property type="entry name" value="F-box-like_dom_sf"/>
</dbReference>
<dbReference type="SUPFAM" id="SSF50978">
    <property type="entry name" value="WD40 repeat-like"/>
    <property type="match status" value="1"/>
</dbReference>
<comment type="caution">
    <text evidence="3">The sequence shown here is derived from an EMBL/GenBank/DDBJ whole genome shotgun (WGS) entry which is preliminary data.</text>
</comment>
<dbReference type="PROSITE" id="PS50181">
    <property type="entry name" value="FBOX"/>
    <property type="match status" value="1"/>
</dbReference>
<name>A0AAV9JKE3_9PEZI</name>
<feature type="domain" description="F-box" evidence="2">
    <location>
        <begin position="3"/>
        <end position="49"/>
    </location>
</feature>
<dbReference type="CDD" id="cd09917">
    <property type="entry name" value="F-box_SF"/>
    <property type="match status" value="1"/>
</dbReference>
<dbReference type="InterPro" id="IPR015943">
    <property type="entry name" value="WD40/YVTN_repeat-like_dom_sf"/>
</dbReference>
<evidence type="ECO:0000313" key="4">
    <source>
        <dbReference type="Proteomes" id="UP001324427"/>
    </source>
</evidence>
<gene>
    <name evidence="3" type="ORF">LTR36_002508</name>
</gene>
<reference evidence="3 4" key="1">
    <citation type="submission" date="2021-11" db="EMBL/GenBank/DDBJ databases">
        <title>Black yeast isolated from Biological Soil Crust.</title>
        <authorList>
            <person name="Kurbessoian T."/>
        </authorList>
    </citation>
    <scope>NUCLEOTIDE SEQUENCE [LARGE SCALE GENOMIC DNA]</scope>
    <source>
        <strain evidence="3 4">CCFEE 5522</strain>
    </source>
</reference>
<feature type="region of interest" description="Disordered" evidence="1">
    <location>
        <begin position="338"/>
        <end position="358"/>
    </location>
</feature>
<evidence type="ECO:0000256" key="1">
    <source>
        <dbReference type="SAM" id="MobiDB-lite"/>
    </source>
</evidence>
<dbReference type="AlphaFoldDB" id="A0AAV9JKE3"/>
<organism evidence="3 4">
    <name type="scientific">Oleoguttula mirabilis</name>
    <dbReference type="NCBI Taxonomy" id="1507867"/>
    <lineage>
        <taxon>Eukaryota</taxon>
        <taxon>Fungi</taxon>
        <taxon>Dikarya</taxon>
        <taxon>Ascomycota</taxon>
        <taxon>Pezizomycotina</taxon>
        <taxon>Dothideomycetes</taxon>
        <taxon>Dothideomycetidae</taxon>
        <taxon>Mycosphaerellales</taxon>
        <taxon>Teratosphaeriaceae</taxon>
        <taxon>Oleoguttula</taxon>
    </lineage>
</organism>
<protein>
    <recommendedName>
        <fullName evidence="2">F-box domain-containing protein</fullName>
    </recommendedName>
</protein>
<dbReference type="InterPro" id="IPR036322">
    <property type="entry name" value="WD40_repeat_dom_sf"/>
</dbReference>
<keyword evidence="4" id="KW-1185">Reference proteome</keyword>
<dbReference type="EMBL" id="JAVFHQ010000017">
    <property type="protein sequence ID" value="KAK4545944.1"/>
    <property type="molecule type" value="Genomic_DNA"/>
</dbReference>
<sequence length="614" mass="67829">MAPLTLTALPPELLDHITTYLPTAQSVTRLGATSRSLHAFVEKDAWQTFNRTRFPSLHPIAPPSPRDAARSLTTLSKAWARRAFVSRYIEPHGDIRAYPGATPVERWKRPRGQTIGFTPQLDVYETIGQTWQEREEVLAFSAGAEVCVRKKRRRNGSEEVRWMIYRPLSAYEGRDDVTTLHLLRPDGNHESDSQQLVTGTANGDLCILQLPEGAKGDVPITYFVTNGQPVRSSSVFDKAGEHSLLVANMGDSRISVYPVDSTKPKITPLSSLDIRPPQSNGVPARHQRVWSTEFLSPTKIAAGLGPSDEPIQVYNLTPSGFDKSPLRKFSLQNDLERLDPEAAASGPAKKKRSSSVYPIVPLPPSTTAGSSTDGNVFLSGAYDGLIRLHDLRSPRDVEQAYSDPADDGAIYSLLSRGQETLVAGTSRHSLLKIFDMRLGAKCYSYLDAAGGQPGETGTETKDWNLFLRPHNAASTNGRGGNSWARRSQESSVYSLASASPHSPYLYAGVENAVLELAFTGVLDRHPDPVFFQPWQPPKGSHGRVGDDSWRSKEVLDLAMYEQTPNMTLRTQKSMWETWRTRQNESTAHAMLDYSSKLAGLDERWRVGSGGQSWT</sequence>
<dbReference type="Proteomes" id="UP001324427">
    <property type="component" value="Unassembled WGS sequence"/>
</dbReference>
<dbReference type="Gene3D" id="2.130.10.10">
    <property type="entry name" value="YVTN repeat-like/Quinoprotein amine dehydrogenase"/>
    <property type="match status" value="1"/>
</dbReference>
<evidence type="ECO:0000313" key="3">
    <source>
        <dbReference type="EMBL" id="KAK4545944.1"/>
    </source>
</evidence>
<evidence type="ECO:0000259" key="2">
    <source>
        <dbReference type="PROSITE" id="PS50181"/>
    </source>
</evidence>
<accession>A0AAV9JKE3</accession>